<organism evidence="4 5">
    <name type="scientific">Candidatus Nephthysia bennettiae</name>
    <dbReference type="NCBI Taxonomy" id="3127016"/>
    <lineage>
        <taxon>Bacteria</taxon>
        <taxon>Bacillati</taxon>
        <taxon>Candidatus Dormiibacterota</taxon>
        <taxon>Candidatus Dormibacteria</taxon>
        <taxon>Candidatus Dormibacterales</taxon>
        <taxon>Candidatus Dormibacteraceae</taxon>
        <taxon>Candidatus Nephthysia</taxon>
    </lineage>
</organism>
<feature type="region of interest" description="Disordered" evidence="1">
    <location>
        <begin position="182"/>
        <end position="215"/>
    </location>
</feature>
<name>A0A934N5U3_9BACT</name>
<dbReference type="Pfam" id="PF23539">
    <property type="entry name" value="DUF7134"/>
    <property type="match status" value="1"/>
</dbReference>
<sequence>MAVIVAVAEAEIWLPPGGCLGGPFPFGLCNFGQSLDPRPVAVLWTTLAGIALLGRRAWPVQVLLFISALSIIVAMTWVASPGLGYFLPMLVAAYSVGRYHRGRQPWLTLLGAAVIVVATSAIHDLRVPGQSPNGTLATFYAILIGALPMGRALQTRDLRAELAAAETREARLARDEAARRAVEEERSRIARERARRRRARGEPDRRPVGGRPGGV</sequence>
<evidence type="ECO:0000256" key="2">
    <source>
        <dbReference type="SAM" id="Phobius"/>
    </source>
</evidence>
<evidence type="ECO:0000313" key="5">
    <source>
        <dbReference type="Proteomes" id="UP000612893"/>
    </source>
</evidence>
<evidence type="ECO:0000259" key="3">
    <source>
        <dbReference type="Pfam" id="PF23539"/>
    </source>
</evidence>
<feature type="compositionally biased region" description="Basic and acidic residues" evidence="1">
    <location>
        <begin position="182"/>
        <end position="192"/>
    </location>
</feature>
<evidence type="ECO:0000313" key="4">
    <source>
        <dbReference type="EMBL" id="MBJ7596961.1"/>
    </source>
</evidence>
<reference evidence="4" key="1">
    <citation type="submission" date="2020-10" db="EMBL/GenBank/DDBJ databases">
        <title>Ca. Dormibacterota MAGs.</title>
        <authorList>
            <person name="Montgomery K."/>
        </authorList>
    </citation>
    <scope>NUCLEOTIDE SEQUENCE [LARGE SCALE GENOMIC DNA]</scope>
    <source>
        <strain evidence="4">SC8812_S17_10</strain>
    </source>
</reference>
<accession>A0A934N5U3</accession>
<keyword evidence="2" id="KW-0812">Transmembrane</keyword>
<keyword evidence="2" id="KW-0472">Membrane</keyword>
<feature type="transmembrane region" description="Helical" evidence="2">
    <location>
        <begin position="40"/>
        <end position="58"/>
    </location>
</feature>
<dbReference type="RefSeq" id="WP_338198815.1">
    <property type="nucleotide sequence ID" value="NZ_JAEKNR010000031.1"/>
</dbReference>
<feature type="domain" description="DUF7134" evidence="3">
    <location>
        <begin position="32"/>
        <end position="144"/>
    </location>
</feature>
<keyword evidence="5" id="KW-1185">Reference proteome</keyword>
<feature type="transmembrane region" description="Helical" evidence="2">
    <location>
        <begin position="135"/>
        <end position="153"/>
    </location>
</feature>
<dbReference type="Proteomes" id="UP000612893">
    <property type="component" value="Unassembled WGS sequence"/>
</dbReference>
<feature type="transmembrane region" description="Helical" evidence="2">
    <location>
        <begin position="64"/>
        <end position="94"/>
    </location>
</feature>
<dbReference type="EMBL" id="JAEKNR010000031">
    <property type="protein sequence ID" value="MBJ7596961.1"/>
    <property type="molecule type" value="Genomic_DNA"/>
</dbReference>
<comment type="caution">
    <text evidence="4">The sequence shown here is derived from an EMBL/GenBank/DDBJ whole genome shotgun (WGS) entry which is preliminary data.</text>
</comment>
<protein>
    <recommendedName>
        <fullName evidence="3">DUF7134 domain-containing protein</fullName>
    </recommendedName>
</protein>
<evidence type="ECO:0000256" key="1">
    <source>
        <dbReference type="SAM" id="MobiDB-lite"/>
    </source>
</evidence>
<gene>
    <name evidence="4" type="ORF">JF922_02590</name>
</gene>
<dbReference type="InterPro" id="IPR055558">
    <property type="entry name" value="DUF7134"/>
</dbReference>
<dbReference type="AlphaFoldDB" id="A0A934N5U3"/>
<proteinExistence type="predicted"/>
<keyword evidence="2" id="KW-1133">Transmembrane helix</keyword>
<feature type="transmembrane region" description="Helical" evidence="2">
    <location>
        <begin position="106"/>
        <end position="123"/>
    </location>
</feature>